<feature type="domain" description="Serine aminopeptidase S33" evidence="2">
    <location>
        <begin position="115"/>
        <end position="379"/>
    </location>
</feature>
<proteinExistence type="predicted"/>
<feature type="region of interest" description="Disordered" evidence="1">
    <location>
        <begin position="1"/>
        <end position="83"/>
    </location>
</feature>
<evidence type="ECO:0000256" key="1">
    <source>
        <dbReference type="SAM" id="MobiDB-lite"/>
    </source>
</evidence>
<dbReference type="InterPro" id="IPR029058">
    <property type="entry name" value="AB_hydrolase_fold"/>
</dbReference>
<name>A0ABN3P9J9_9MICO</name>
<organism evidence="3 4">
    <name type="scientific">Microbacterium binotii</name>
    <dbReference type="NCBI Taxonomy" id="462710"/>
    <lineage>
        <taxon>Bacteria</taxon>
        <taxon>Bacillati</taxon>
        <taxon>Actinomycetota</taxon>
        <taxon>Actinomycetes</taxon>
        <taxon>Micrococcales</taxon>
        <taxon>Microbacteriaceae</taxon>
        <taxon>Microbacterium</taxon>
    </lineage>
</organism>
<keyword evidence="4" id="KW-1185">Reference proteome</keyword>
<dbReference type="SUPFAM" id="SSF53474">
    <property type="entry name" value="alpha/beta-Hydrolases"/>
    <property type="match status" value="1"/>
</dbReference>
<dbReference type="InterPro" id="IPR051044">
    <property type="entry name" value="MAG_DAG_Lipase"/>
</dbReference>
<sequence length="401" mass="42750">MPQGGPAGMIRAGRGPPPGVTLPGRRVRTPSLGSRDGLGAYLPLSAPATGSSASGRRRSGAGHPVVGRYGRVIPSSSPPEGHDEEVSMALCELEFTSHNGTDTIQAWVYEPAVTPVAVVQLIHGLGEHSRRYLHMTAALVDAGFVVVADDHAGHGRTAMQSGTWGDAGDESATVIVQDEVTLYRKAKELFPDLPYVVFGHSLGSMIARALVLQPGVEVDGLALGGIAVGMRGVESTLDREALKAAVAADGSAPAADALVGQLFDGFYDRLGPDFGPTDWVARNADVVRDHGRDPFNNFGAPLSNRFLQGFVDVYDQANGDDFFDRLPQVPVAIFAGAEDPVTNYGEGAREVARRLEEKGHDVELHIYPDVRHEVHNEPETRAEMENSLIEFVHRAAGRDDA</sequence>
<evidence type="ECO:0000313" key="3">
    <source>
        <dbReference type="EMBL" id="GAA2575146.1"/>
    </source>
</evidence>
<dbReference type="Pfam" id="PF12146">
    <property type="entry name" value="Hydrolase_4"/>
    <property type="match status" value="1"/>
</dbReference>
<dbReference type="InterPro" id="IPR022742">
    <property type="entry name" value="Hydrolase_4"/>
</dbReference>
<dbReference type="PANTHER" id="PTHR11614">
    <property type="entry name" value="PHOSPHOLIPASE-RELATED"/>
    <property type="match status" value="1"/>
</dbReference>
<reference evidence="3 4" key="1">
    <citation type="journal article" date="2019" name="Int. J. Syst. Evol. Microbiol.">
        <title>The Global Catalogue of Microorganisms (GCM) 10K type strain sequencing project: providing services to taxonomists for standard genome sequencing and annotation.</title>
        <authorList>
            <consortium name="The Broad Institute Genomics Platform"/>
            <consortium name="The Broad Institute Genome Sequencing Center for Infectious Disease"/>
            <person name="Wu L."/>
            <person name="Ma J."/>
        </authorList>
    </citation>
    <scope>NUCLEOTIDE SEQUENCE [LARGE SCALE GENOMIC DNA]</scope>
    <source>
        <strain evidence="3 4">JCM 16365</strain>
    </source>
</reference>
<dbReference type="Proteomes" id="UP001500274">
    <property type="component" value="Unassembled WGS sequence"/>
</dbReference>
<dbReference type="EMBL" id="BAAARI010000010">
    <property type="protein sequence ID" value="GAA2575146.1"/>
    <property type="molecule type" value="Genomic_DNA"/>
</dbReference>
<evidence type="ECO:0000259" key="2">
    <source>
        <dbReference type="Pfam" id="PF12146"/>
    </source>
</evidence>
<comment type="caution">
    <text evidence="3">The sequence shown here is derived from an EMBL/GenBank/DDBJ whole genome shotgun (WGS) entry which is preliminary data.</text>
</comment>
<gene>
    <name evidence="3" type="ORF">GCM10009862_12920</name>
</gene>
<evidence type="ECO:0000313" key="4">
    <source>
        <dbReference type="Proteomes" id="UP001500274"/>
    </source>
</evidence>
<dbReference type="Gene3D" id="3.40.50.1820">
    <property type="entry name" value="alpha/beta hydrolase"/>
    <property type="match status" value="1"/>
</dbReference>
<accession>A0ABN3P9J9</accession>
<feature type="compositionally biased region" description="Low complexity" evidence="1">
    <location>
        <begin position="45"/>
        <end position="54"/>
    </location>
</feature>
<protein>
    <recommendedName>
        <fullName evidence="2">Serine aminopeptidase S33 domain-containing protein</fullName>
    </recommendedName>
</protein>